<dbReference type="Proteomes" id="UP000636709">
    <property type="component" value="Unassembled WGS sequence"/>
</dbReference>
<dbReference type="InterPro" id="IPR036397">
    <property type="entry name" value="RNaseH_sf"/>
</dbReference>
<evidence type="ECO:0000313" key="3">
    <source>
        <dbReference type="Proteomes" id="UP000636709"/>
    </source>
</evidence>
<name>A0A835E2S3_9POAL</name>
<gene>
    <name evidence="2" type="ORF">HU200_054101</name>
</gene>
<dbReference type="AlphaFoldDB" id="A0A835E2S3"/>
<reference evidence="2" key="1">
    <citation type="submission" date="2020-07" db="EMBL/GenBank/DDBJ databases">
        <title>Genome sequence and genetic diversity analysis of an under-domesticated orphan crop, white fonio (Digitaria exilis).</title>
        <authorList>
            <person name="Bennetzen J.L."/>
            <person name="Chen S."/>
            <person name="Ma X."/>
            <person name="Wang X."/>
            <person name="Yssel A.E.J."/>
            <person name="Chaluvadi S.R."/>
            <person name="Johnson M."/>
            <person name="Gangashetty P."/>
            <person name="Hamidou F."/>
            <person name="Sanogo M.D."/>
            <person name="Zwaenepoel A."/>
            <person name="Wallace J."/>
            <person name="Van De Peer Y."/>
            <person name="Van Deynze A."/>
        </authorList>
    </citation>
    <scope>NUCLEOTIDE SEQUENCE</scope>
    <source>
        <tissue evidence="2">Leaves</tissue>
    </source>
</reference>
<dbReference type="CDD" id="cd06222">
    <property type="entry name" value="RNase_H_like"/>
    <property type="match status" value="1"/>
</dbReference>
<dbReference type="InterPro" id="IPR002156">
    <property type="entry name" value="RNaseH_domain"/>
</dbReference>
<dbReference type="InterPro" id="IPR044730">
    <property type="entry name" value="RNase_H-like_dom_plant"/>
</dbReference>
<evidence type="ECO:0000259" key="1">
    <source>
        <dbReference type="Pfam" id="PF13456"/>
    </source>
</evidence>
<dbReference type="GO" id="GO:0003676">
    <property type="term" value="F:nucleic acid binding"/>
    <property type="evidence" value="ECO:0007669"/>
    <property type="project" value="InterPro"/>
</dbReference>
<evidence type="ECO:0000313" key="2">
    <source>
        <dbReference type="EMBL" id="KAF8665205.1"/>
    </source>
</evidence>
<dbReference type="Gene3D" id="3.30.420.10">
    <property type="entry name" value="Ribonuclease H-like superfamily/Ribonuclease H"/>
    <property type="match status" value="1"/>
</dbReference>
<dbReference type="InterPro" id="IPR052929">
    <property type="entry name" value="RNase_H-like_EbsB-rel"/>
</dbReference>
<protein>
    <recommendedName>
        <fullName evidence="1">RNase H type-1 domain-containing protein</fullName>
    </recommendedName>
</protein>
<keyword evidence="3" id="KW-1185">Reference proteome</keyword>
<dbReference type="OrthoDB" id="663515at2759"/>
<feature type="domain" description="RNase H type-1" evidence="1">
    <location>
        <begin position="116"/>
        <end position="236"/>
    </location>
</feature>
<dbReference type="GO" id="GO:0004523">
    <property type="term" value="F:RNA-DNA hybrid ribonuclease activity"/>
    <property type="evidence" value="ECO:0007669"/>
    <property type="project" value="InterPro"/>
</dbReference>
<organism evidence="2 3">
    <name type="scientific">Digitaria exilis</name>
    <dbReference type="NCBI Taxonomy" id="1010633"/>
    <lineage>
        <taxon>Eukaryota</taxon>
        <taxon>Viridiplantae</taxon>
        <taxon>Streptophyta</taxon>
        <taxon>Embryophyta</taxon>
        <taxon>Tracheophyta</taxon>
        <taxon>Spermatophyta</taxon>
        <taxon>Magnoliopsida</taxon>
        <taxon>Liliopsida</taxon>
        <taxon>Poales</taxon>
        <taxon>Poaceae</taxon>
        <taxon>PACMAD clade</taxon>
        <taxon>Panicoideae</taxon>
        <taxon>Panicodae</taxon>
        <taxon>Paniceae</taxon>
        <taxon>Anthephorinae</taxon>
        <taxon>Digitaria</taxon>
    </lineage>
</organism>
<accession>A0A835E2S3</accession>
<dbReference type="PANTHER" id="PTHR47074">
    <property type="entry name" value="BNAC02G40300D PROTEIN"/>
    <property type="match status" value="1"/>
</dbReference>
<proteinExistence type="predicted"/>
<dbReference type="SUPFAM" id="SSF53098">
    <property type="entry name" value="Ribonuclease H-like"/>
    <property type="match status" value="1"/>
</dbReference>
<sequence>MVKCTVAREFWRFMKDATGVKLPDLHPFAWAHDLLEAKVCSKKDAAMIMCDMWTLWTSRNKRRHGENPWPLRQAVFWAQDTAMDLWHILHDEKQKKQTSAPIRHWQPPPQGWLKCNTDAAYDDESRTGAVGALLRDETGNYITASAHWMPYVLSALAAEAQASRIGLQLAVAHGATRVILETDCKVLVDLWHKEGERRSEIGGILKQMEEVAHSLIDFTLVFVPRSCNVSAHECARIAFSSRHLDEWQIPPESVVRALEHDCNHIT</sequence>
<dbReference type="PANTHER" id="PTHR47074:SF11">
    <property type="entry name" value="REVERSE TRANSCRIPTASE-LIKE PROTEIN"/>
    <property type="match status" value="1"/>
</dbReference>
<dbReference type="Pfam" id="PF13456">
    <property type="entry name" value="RVT_3"/>
    <property type="match status" value="1"/>
</dbReference>
<dbReference type="InterPro" id="IPR012337">
    <property type="entry name" value="RNaseH-like_sf"/>
</dbReference>
<dbReference type="EMBL" id="JACEFO010002331">
    <property type="protein sequence ID" value="KAF8665205.1"/>
    <property type="molecule type" value="Genomic_DNA"/>
</dbReference>
<comment type="caution">
    <text evidence="2">The sequence shown here is derived from an EMBL/GenBank/DDBJ whole genome shotgun (WGS) entry which is preliminary data.</text>
</comment>